<keyword evidence="1" id="KW-1133">Transmembrane helix</keyword>
<dbReference type="Proteomes" id="UP000004123">
    <property type="component" value="Unassembled WGS sequence"/>
</dbReference>
<organism evidence="2 3">
    <name type="scientific">Prevotella pallens ATCC 700821</name>
    <dbReference type="NCBI Taxonomy" id="997353"/>
    <lineage>
        <taxon>Bacteria</taxon>
        <taxon>Pseudomonadati</taxon>
        <taxon>Bacteroidota</taxon>
        <taxon>Bacteroidia</taxon>
        <taxon>Bacteroidales</taxon>
        <taxon>Prevotellaceae</taxon>
        <taxon>Prevotella</taxon>
    </lineage>
</organism>
<evidence type="ECO:0000313" key="3">
    <source>
        <dbReference type="Proteomes" id="UP000004123"/>
    </source>
</evidence>
<proteinExistence type="predicted"/>
<dbReference type="EMBL" id="AFPY01000035">
    <property type="protein sequence ID" value="EGQ19940.1"/>
    <property type="molecule type" value="Genomic_DNA"/>
</dbReference>
<evidence type="ECO:0000256" key="1">
    <source>
        <dbReference type="SAM" id="Phobius"/>
    </source>
</evidence>
<gene>
    <name evidence="2" type="ORF">HMPREF9144_0815</name>
</gene>
<keyword evidence="1" id="KW-0472">Membrane</keyword>
<comment type="caution">
    <text evidence="2">The sequence shown here is derived from an EMBL/GenBank/DDBJ whole genome shotgun (WGS) entry which is preliminary data.</text>
</comment>
<dbReference type="AlphaFoldDB" id="F9DGM5"/>
<reference evidence="2 3" key="1">
    <citation type="submission" date="2011-04" db="EMBL/GenBank/DDBJ databases">
        <authorList>
            <person name="Muzny D."/>
            <person name="Qin X."/>
            <person name="Deng J."/>
            <person name="Jiang H."/>
            <person name="Liu Y."/>
            <person name="Qu J."/>
            <person name="Song X.-Z."/>
            <person name="Zhang L."/>
            <person name="Thornton R."/>
            <person name="Coyle M."/>
            <person name="Francisco L."/>
            <person name="Jackson L."/>
            <person name="Javaid M."/>
            <person name="Korchina V."/>
            <person name="Kovar C."/>
            <person name="Mata R."/>
            <person name="Mathew T."/>
            <person name="Ngo R."/>
            <person name="Nguyen L."/>
            <person name="Nguyen N."/>
            <person name="Okwuonu G."/>
            <person name="Ongeri F."/>
            <person name="Pham C."/>
            <person name="Simmons D."/>
            <person name="Wilczek-Boney K."/>
            <person name="Hale W."/>
            <person name="Jakkamsetti A."/>
            <person name="Pham P."/>
            <person name="Ruth R."/>
            <person name="San Lucas F."/>
            <person name="Warren J."/>
            <person name="Zhang J."/>
            <person name="Zhao Z."/>
            <person name="Zhou C."/>
            <person name="Zhu D."/>
            <person name="Lee S."/>
            <person name="Bess C."/>
            <person name="Blankenburg K."/>
            <person name="Forbes L."/>
            <person name="Fu Q."/>
            <person name="Gubbala S."/>
            <person name="Hirani K."/>
            <person name="Jayaseelan J.C."/>
            <person name="Lara F."/>
            <person name="Munidasa M."/>
            <person name="Palculict T."/>
            <person name="Patil S."/>
            <person name="Pu L.-L."/>
            <person name="Saada N."/>
            <person name="Tang L."/>
            <person name="Weissenberger G."/>
            <person name="Zhu Y."/>
            <person name="Hemphill L."/>
            <person name="Shang Y."/>
            <person name="Youmans B."/>
            <person name="Ayvaz T."/>
            <person name="Ross M."/>
            <person name="Santibanez J."/>
            <person name="Aqrawi P."/>
            <person name="Gross S."/>
            <person name="Joshi V."/>
            <person name="Fowler G."/>
            <person name="Nazareth L."/>
            <person name="Reid J."/>
            <person name="Worley K."/>
            <person name="Petrosino J."/>
            <person name="Highlander S."/>
            <person name="Gibbs R."/>
        </authorList>
    </citation>
    <scope>NUCLEOTIDE SEQUENCE [LARGE SCALE GENOMIC DNA]</scope>
    <source>
        <strain evidence="2 3">ATCC 700821</strain>
    </source>
</reference>
<name>F9DGM5_9BACT</name>
<dbReference type="HOGENOM" id="CLU_3028561_0_0_10"/>
<protein>
    <submittedName>
        <fullName evidence="2">Uncharacterized protein</fullName>
    </submittedName>
</protein>
<dbReference type="STRING" id="997353.HMPREF9144_0815"/>
<evidence type="ECO:0000313" key="2">
    <source>
        <dbReference type="EMBL" id="EGQ19940.1"/>
    </source>
</evidence>
<accession>F9DGM5</accession>
<keyword evidence="1" id="KW-0812">Transmembrane</keyword>
<feature type="transmembrane region" description="Helical" evidence="1">
    <location>
        <begin position="12"/>
        <end position="30"/>
    </location>
</feature>
<sequence length="55" mass="6647">MANNDTLYCYDIVIKDIGILYIHILFKFLYKWNYNYATTLLQRKSMVFTLQNNGF</sequence>